<dbReference type="PANTHER" id="PTHR43611:SF3">
    <property type="entry name" value="FLAVIN MONONUCLEOTIDE HYDROLASE 1, CHLOROPLATIC"/>
    <property type="match status" value="1"/>
</dbReference>
<keyword evidence="2" id="KW-1185">Reference proteome</keyword>
<dbReference type="Pfam" id="PF00702">
    <property type="entry name" value="Hydrolase"/>
    <property type="match status" value="1"/>
</dbReference>
<evidence type="ECO:0000313" key="2">
    <source>
        <dbReference type="Proteomes" id="UP000613740"/>
    </source>
</evidence>
<comment type="caution">
    <text evidence="1">The sequence shown here is derived from an EMBL/GenBank/DDBJ whole genome shotgun (WGS) entry which is preliminary data.</text>
</comment>
<gene>
    <name evidence="1" type="ORF">HYH02_010447</name>
</gene>
<sequence>MAAATASQKRPVLLFDIMDTVIYDPFFKEMPVFFNMSFKELLAAKHPTAWVEFECGEITEEQLLAKFFADGRPVDGAALKQMMVSTYRYLDGMPQLLQRLAAAGYPLHACSNYPAWWRLIEDKLEPSRYLAWSFVSCEGPMKGFRKPSREAFEACLRTLDVPAAQVVFVDDRKVNVEAAVGCGLDGILYEGAGALEAALRARGLHF</sequence>
<organism evidence="1 2">
    <name type="scientific">Chlamydomonas schloesseri</name>
    <dbReference type="NCBI Taxonomy" id="2026947"/>
    <lineage>
        <taxon>Eukaryota</taxon>
        <taxon>Viridiplantae</taxon>
        <taxon>Chlorophyta</taxon>
        <taxon>core chlorophytes</taxon>
        <taxon>Chlorophyceae</taxon>
        <taxon>CS clade</taxon>
        <taxon>Chlamydomonadales</taxon>
        <taxon>Chlamydomonadaceae</taxon>
        <taxon>Chlamydomonas</taxon>
    </lineage>
</organism>
<dbReference type="PANTHER" id="PTHR43611">
    <property type="entry name" value="ALPHA-D-GLUCOSE 1-PHOSPHATE PHOSPHATASE"/>
    <property type="match status" value="1"/>
</dbReference>
<evidence type="ECO:0000313" key="1">
    <source>
        <dbReference type="EMBL" id="KAG2439812.1"/>
    </source>
</evidence>
<accession>A0A835W423</accession>
<dbReference type="SFLD" id="SFLDG01129">
    <property type="entry name" value="C1.5:_HAD__Beta-PGM__Phosphata"/>
    <property type="match status" value="1"/>
</dbReference>
<dbReference type="NCBIfam" id="TIGR01509">
    <property type="entry name" value="HAD-SF-IA-v3"/>
    <property type="match status" value="1"/>
</dbReference>
<dbReference type="EMBL" id="JAEHOD010000039">
    <property type="protein sequence ID" value="KAG2439812.1"/>
    <property type="molecule type" value="Genomic_DNA"/>
</dbReference>
<proteinExistence type="predicted"/>
<dbReference type="InterPro" id="IPR006439">
    <property type="entry name" value="HAD-SF_hydro_IA"/>
</dbReference>
<name>A0A835W423_9CHLO</name>
<dbReference type="Gene3D" id="3.40.50.1000">
    <property type="entry name" value="HAD superfamily/HAD-like"/>
    <property type="match status" value="1"/>
</dbReference>
<protein>
    <submittedName>
        <fullName evidence="1">Uncharacterized protein</fullName>
    </submittedName>
</protein>
<dbReference type="InterPro" id="IPR036412">
    <property type="entry name" value="HAD-like_sf"/>
</dbReference>
<dbReference type="SUPFAM" id="SSF56784">
    <property type="entry name" value="HAD-like"/>
    <property type="match status" value="1"/>
</dbReference>
<dbReference type="SFLD" id="SFLDS00003">
    <property type="entry name" value="Haloacid_Dehalogenase"/>
    <property type="match status" value="1"/>
</dbReference>
<dbReference type="InterPro" id="IPR023214">
    <property type="entry name" value="HAD_sf"/>
</dbReference>
<reference evidence="1" key="1">
    <citation type="journal article" date="2020" name="bioRxiv">
        <title>Comparative genomics of Chlamydomonas.</title>
        <authorList>
            <person name="Craig R.J."/>
            <person name="Hasan A.R."/>
            <person name="Ness R.W."/>
            <person name="Keightley P.D."/>
        </authorList>
    </citation>
    <scope>NUCLEOTIDE SEQUENCE</scope>
    <source>
        <strain evidence="1">CCAP 11/173</strain>
    </source>
</reference>
<dbReference type="OrthoDB" id="2012566at2759"/>
<dbReference type="Proteomes" id="UP000613740">
    <property type="component" value="Unassembled WGS sequence"/>
</dbReference>
<dbReference type="AlphaFoldDB" id="A0A835W423"/>